<dbReference type="InterPro" id="IPR051915">
    <property type="entry name" value="Cellulose_Degrad_GH3"/>
</dbReference>
<dbReference type="AlphaFoldDB" id="A0A834GFP5"/>
<dbReference type="GO" id="GO:0008422">
    <property type="term" value="F:beta-glucosidase activity"/>
    <property type="evidence" value="ECO:0007669"/>
    <property type="project" value="UniProtKB-EC"/>
</dbReference>
<dbReference type="InterPro" id="IPR036962">
    <property type="entry name" value="Glyco_hydro_3_N_sf"/>
</dbReference>
<dbReference type="Gene3D" id="3.20.20.300">
    <property type="entry name" value="Glycoside hydrolase, family 3, N-terminal domain"/>
    <property type="match status" value="1"/>
</dbReference>
<keyword evidence="6" id="KW-0326">Glycosidase</keyword>
<evidence type="ECO:0000256" key="4">
    <source>
        <dbReference type="ARBA" id="ARBA00022729"/>
    </source>
</evidence>
<evidence type="ECO:0000256" key="2">
    <source>
        <dbReference type="ARBA" id="ARBA00005336"/>
    </source>
</evidence>
<dbReference type="SUPFAM" id="SSF51445">
    <property type="entry name" value="(Trans)glycosidases"/>
    <property type="match status" value="1"/>
</dbReference>
<dbReference type="PANTHER" id="PTHR30620">
    <property type="entry name" value="PERIPLASMIC BETA-GLUCOSIDASE-RELATED"/>
    <property type="match status" value="1"/>
</dbReference>
<dbReference type="GO" id="GO:0009251">
    <property type="term" value="P:glucan catabolic process"/>
    <property type="evidence" value="ECO:0007669"/>
    <property type="project" value="TreeGrafter"/>
</dbReference>
<evidence type="ECO:0000256" key="6">
    <source>
        <dbReference type="ARBA" id="ARBA00023295"/>
    </source>
</evidence>
<keyword evidence="5" id="KW-0378">Hydrolase</keyword>
<organism evidence="7 8">
    <name type="scientific">Rhododendron simsii</name>
    <name type="common">Sims's rhododendron</name>
    <dbReference type="NCBI Taxonomy" id="118357"/>
    <lineage>
        <taxon>Eukaryota</taxon>
        <taxon>Viridiplantae</taxon>
        <taxon>Streptophyta</taxon>
        <taxon>Embryophyta</taxon>
        <taxon>Tracheophyta</taxon>
        <taxon>Spermatophyta</taxon>
        <taxon>Magnoliopsida</taxon>
        <taxon>eudicotyledons</taxon>
        <taxon>Gunneridae</taxon>
        <taxon>Pentapetalae</taxon>
        <taxon>asterids</taxon>
        <taxon>Ericales</taxon>
        <taxon>Ericaceae</taxon>
        <taxon>Ericoideae</taxon>
        <taxon>Rhodoreae</taxon>
        <taxon>Rhododendron</taxon>
    </lineage>
</organism>
<evidence type="ECO:0000256" key="3">
    <source>
        <dbReference type="ARBA" id="ARBA00012744"/>
    </source>
</evidence>
<name>A0A834GFP5_RHOSS</name>
<protein>
    <recommendedName>
        <fullName evidence="3">beta-glucosidase</fullName>
        <ecNumber evidence="3">3.2.1.21</ecNumber>
    </recommendedName>
</protein>
<comment type="similarity">
    <text evidence="2">Belongs to the glycosyl hydrolase 3 family.</text>
</comment>
<proteinExistence type="inferred from homology"/>
<keyword evidence="8" id="KW-1185">Reference proteome</keyword>
<comment type="caution">
    <text evidence="7">The sequence shown here is derived from an EMBL/GenBank/DDBJ whole genome shotgun (WGS) entry which is preliminary data.</text>
</comment>
<dbReference type="EMBL" id="WJXA01000010">
    <property type="protein sequence ID" value="KAF7129458.1"/>
    <property type="molecule type" value="Genomic_DNA"/>
</dbReference>
<dbReference type="PANTHER" id="PTHR30620:SF16">
    <property type="entry name" value="LYSOSOMAL BETA GLUCOSIDASE"/>
    <property type="match status" value="1"/>
</dbReference>
<dbReference type="OrthoDB" id="416222at2759"/>
<keyword evidence="4" id="KW-0732">Signal</keyword>
<comment type="catalytic activity">
    <reaction evidence="1">
        <text>Hydrolysis of terminal, non-reducing beta-D-glucosyl residues with release of beta-D-glucose.</text>
        <dbReference type="EC" id="3.2.1.21"/>
    </reaction>
</comment>
<evidence type="ECO:0000313" key="7">
    <source>
        <dbReference type="EMBL" id="KAF7129458.1"/>
    </source>
</evidence>
<dbReference type="EC" id="3.2.1.21" evidence="3"/>
<accession>A0A834GFP5</accession>
<evidence type="ECO:0000256" key="5">
    <source>
        <dbReference type="ARBA" id="ARBA00022801"/>
    </source>
</evidence>
<gene>
    <name evidence="7" type="ORF">RHSIM_Rhsim10G0054200</name>
</gene>
<dbReference type="Proteomes" id="UP000626092">
    <property type="component" value="Unassembled WGS sequence"/>
</dbReference>
<sequence length="149" mass="16952">MWHEKSTLLNAAIVTDLHLISNSELNLNVNIFVEVMVPYDYTEFVDTLTSLVNQSFIPNPMSRIDDAVTRILQVKFTEGFFECPYADYSFVNEVGRQVSKSIYIAHAIQIFLGKKDGIVNLASHDIYEQSSRRGGIGRRHVSHILEGFK</sequence>
<evidence type="ECO:0000313" key="8">
    <source>
        <dbReference type="Proteomes" id="UP000626092"/>
    </source>
</evidence>
<dbReference type="InterPro" id="IPR017853">
    <property type="entry name" value="GH"/>
</dbReference>
<reference evidence="7" key="1">
    <citation type="submission" date="2019-11" db="EMBL/GenBank/DDBJ databases">
        <authorList>
            <person name="Liu Y."/>
            <person name="Hou J."/>
            <person name="Li T.-Q."/>
            <person name="Guan C.-H."/>
            <person name="Wu X."/>
            <person name="Wu H.-Z."/>
            <person name="Ling F."/>
            <person name="Zhang R."/>
            <person name="Shi X.-G."/>
            <person name="Ren J.-P."/>
            <person name="Chen E.-F."/>
            <person name="Sun J.-M."/>
        </authorList>
    </citation>
    <scope>NUCLEOTIDE SEQUENCE</scope>
    <source>
        <strain evidence="7">Adult_tree_wgs_1</strain>
        <tissue evidence="7">Leaves</tissue>
    </source>
</reference>
<evidence type="ECO:0000256" key="1">
    <source>
        <dbReference type="ARBA" id="ARBA00000448"/>
    </source>
</evidence>